<feature type="compositionally biased region" description="Basic and acidic residues" evidence="1">
    <location>
        <begin position="498"/>
        <end position="515"/>
    </location>
</feature>
<feature type="region of interest" description="Disordered" evidence="1">
    <location>
        <begin position="430"/>
        <end position="794"/>
    </location>
</feature>
<evidence type="ECO:0000313" key="2">
    <source>
        <dbReference type="EMBL" id="KAK5702823.1"/>
    </source>
</evidence>
<feature type="compositionally biased region" description="Polar residues" evidence="1">
    <location>
        <begin position="317"/>
        <end position="337"/>
    </location>
</feature>
<dbReference type="AlphaFoldDB" id="A0AAN7WCZ4"/>
<feature type="compositionally biased region" description="Polar residues" evidence="1">
    <location>
        <begin position="722"/>
        <end position="734"/>
    </location>
</feature>
<protein>
    <submittedName>
        <fullName evidence="2">Uncharacterized protein</fullName>
    </submittedName>
</protein>
<feature type="region of interest" description="Disordered" evidence="1">
    <location>
        <begin position="1"/>
        <end position="21"/>
    </location>
</feature>
<gene>
    <name evidence="2" type="ORF">LTR97_003769</name>
</gene>
<feature type="region of interest" description="Disordered" evidence="1">
    <location>
        <begin position="105"/>
        <end position="125"/>
    </location>
</feature>
<dbReference type="EMBL" id="JAVRQU010000005">
    <property type="protein sequence ID" value="KAK5702823.1"/>
    <property type="molecule type" value="Genomic_DNA"/>
</dbReference>
<feature type="compositionally biased region" description="Basic and acidic residues" evidence="1">
    <location>
        <begin position="453"/>
        <end position="483"/>
    </location>
</feature>
<comment type="caution">
    <text evidence="2">The sequence shown here is derived from an EMBL/GenBank/DDBJ whole genome shotgun (WGS) entry which is preliminary data.</text>
</comment>
<feature type="compositionally biased region" description="Polar residues" evidence="1">
    <location>
        <begin position="753"/>
        <end position="793"/>
    </location>
</feature>
<evidence type="ECO:0000256" key="1">
    <source>
        <dbReference type="SAM" id="MobiDB-lite"/>
    </source>
</evidence>
<feature type="compositionally biased region" description="Polar residues" evidence="1">
    <location>
        <begin position="296"/>
        <end position="308"/>
    </location>
</feature>
<organism evidence="2 3">
    <name type="scientific">Elasticomyces elasticus</name>
    <dbReference type="NCBI Taxonomy" id="574655"/>
    <lineage>
        <taxon>Eukaryota</taxon>
        <taxon>Fungi</taxon>
        <taxon>Dikarya</taxon>
        <taxon>Ascomycota</taxon>
        <taxon>Pezizomycotina</taxon>
        <taxon>Dothideomycetes</taxon>
        <taxon>Dothideomycetidae</taxon>
        <taxon>Mycosphaerellales</taxon>
        <taxon>Teratosphaeriaceae</taxon>
        <taxon>Elasticomyces</taxon>
    </lineage>
</organism>
<feature type="compositionally biased region" description="Basic and acidic residues" evidence="1">
    <location>
        <begin position="635"/>
        <end position="652"/>
    </location>
</feature>
<feature type="compositionally biased region" description="Basic and acidic residues" evidence="1">
    <location>
        <begin position="594"/>
        <end position="622"/>
    </location>
</feature>
<feature type="region of interest" description="Disordered" evidence="1">
    <location>
        <begin position="197"/>
        <end position="417"/>
    </location>
</feature>
<dbReference type="Proteomes" id="UP001310594">
    <property type="component" value="Unassembled WGS sequence"/>
</dbReference>
<reference evidence="2" key="1">
    <citation type="submission" date="2023-08" db="EMBL/GenBank/DDBJ databases">
        <title>Black Yeasts Isolated from many extreme environments.</title>
        <authorList>
            <person name="Coleine C."/>
            <person name="Stajich J.E."/>
            <person name="Selbmann L."/>
        </authorList>
    </citation>
    <scope>NUCLEOTIDE SEQUENCE</scope>
    <source>
        <strain evidence="2">CCFEE 5810</strain>
    </source>
</reference>
<proteinExistence type="predicted"/>
<name>A0AAN7WCZ4_9PEZI</name>
<feature type="compositionally biased region" description="Low complexity" evidence="1">
    <location>
        <begin position="440"/>
        <end position="452"/>
    </location>
</feature>
<feature type="compositionally biased region" description="Basic and acidic residues" evidence="1">
    <location>
        <begin position="197"/>
        <end position="212"/>
    </location>
</feature>
<evidence type="ECO:0000313" key="3">
    <source>
        <dbReference type="Proteomes" id="UP001310594"/>
    </source>
</evidence>
<sequence>MSETTKDKPAPSTARLSKDDQAELDALNAAVDRMREITRPDPYILTLPQDEPKYRHQYQHQAQQWIHHTPFEWKEGERTQWQTFVYHEHGKDLFVLHAPRETKEAEGAKSKAAPGVDTPNAGPKKKISLNAYKKKQAEAGTPKALEAQAVKTLDAPVKQAAVKGPMEQAKAETEEVLAAVKDLETVPLEEVIAPVKPDLKRKREEPVKDDAQAVKPPSAAQSQKDENAVSEPATKKVRTVAIPPTPAAETKAPSPIKPAETRPKTPQAMSSTAPATSIVEELPPRLSPLRADSLPSRLSPTIPANMQATIKAREQLKSSSSDHFAPASTSKNGTLTPPRQHEMATKRKSPIPLNAFRANSSSPAVRSDAEDKSKVAATVAPPQRPKSPGLSQDEEKAVGKALKASKPADKPSSLIVKLKYKKHQREFVRRILNMRTKSSAKTTPKPIAAAEPKAVEEPKPATKSEPKLEPKPERSSLRRRDPTAKGVAQKIGPPAKSRQPEMARYETPAKRKESTSTDAAKAAPVIKRKRSNEEPPVPEPPSSRVKAAVAEIETQEPPAKRLKVPLPPRADATHVAPPVRPAVSVKGNGEQTTEESKSVAKDVPAKNGNEAHAKAVRAEKPAEGPTLPTAVPRVQEPETKHSQNESKIEQSHSKKLGSNVPAFQSRPAEQQPSVTEPATKAKESATTEAAKPSPLKRKKVPDAIETSKPPSTPVQPDLQSPFVPTSTQKSQQVTPAVRKDHLSAVAMTREGSTDANVNTPSSGASSTPVVGNSVTSQPNGGSSKTVSSSQVRTALQEAWDSEHQRLNKLGRELKHAATAHLGKLKLASSDPNAPNTEQKLASVKSLESLLAYFLAFTSQEQVALAAEPKQGLSTGNWSTLHKYFAFVKHNCEATPLLHGLACHLGVVFNAHILSIVQQFYAGKQQALQDITFDAHTALIKNARDADAKLDSDALVEHFPQSWESRTRSPSASESMTPGVFAGEFKLPMGVHTSPIRAARAGYAMLGEWIRKEGVDYELKLKL</sequence>
<accession>A0AAN7WCZ4</accession>